<evidence type="ECO:0000313" key="4">
    <source>
        <dbReference type="EMBL" id="QPV61614.1"/>
    </source>
</evidence>
<dbReference type="PANTHER" id="PTHR31151">
    <property type="entry name" value="PROLINE-TRNA LIGASE (DUF1680)"/>
    <property type="match status" value="1"/>
</dbReference>
<feature type="region of interest" description="Disordered" evidence="1">
    <location>
        <begin position="593"/>
        <end position="613"/>
    </location>
</feature>
<dbReference type="Pfam" id="PF20736">
    <property type="entry name" value="Glyco_hydro127M"/>
    <property type="match status" value="1"/>
</dbReference>
<keyword evidence="5" id="KW-1185">Reference proteome</keyword>
<organism evidence="4 5">
    <name type="scientific">Halosimplex litoreum</name>
    <dbReference type="NCBI Taxonomy" id="1198301"/>
    <lineage>
        <taxon>Archaea</taxon>
        <taxon>Methanobacteriati</taxon>
        <taxon>Methanobacteriota</taxon>
        <taxon>Stenosarchaea group</taxon>
        <taxon>Halobacteria</taxon>
        <taxon>Halobacteriales</taxon>
        <taxon>Haloarculaceae</taxon>
        <taxon>Halosimplex</taxon>
    </lineage>
</organism>
<dbReference type="AlphaFoldDB" id="A0A7T3KU28"/>
<evidence type="ECO:0000259" key="2">
    <source>
        <dbReference type="Pfam" id="PF07944"/>
    </source>
</evidence>
<dbReference type="SUPFAM" id="SSF48208">
    <property type="entry name" value="Six-hairpin glycosidases"/>
    <property type="match status" value="1"/>
</dbReference>
<protein>
    <submittedName>
        <fullName evidence="4">Glycoside hydrolase family 127 protein</fullName>
    </submittedName>
</protein>
<name>A0A7T3KU28_9EURY</name>
<feature type="domain" description="Non-reducing end beta-L-arabinofuranosidase-like GH127 middle" evidence="3">
    <location>
        <begin position="440"/>
        <end position="530"/>
    </location>
</feature>
<evidence type="ECO:0000313" key="5">
    <source>
        <dbReference type="Proteomes" id="UP000595001"/>
    </source>
</evidence>
<dbReference type="InterPro" id="IPR012878">
    <property type="entry name" value="Beta-AFase-like_GH127_cat"/>
</dbReference>
<reference evidence="4 5" key="1">
    <citation type="submission" date="2020-12" db="EMBL/GenBank/DDBJ databases">
        <title>Halosimplex halophilum sp. nov. and Halosimplex salinum sp. nov., two new members of the genus Halosimplex.</title>
        <authorList>
            <person name="Cui H.L."/>
        </authorList>
    </citation>
    <scope>NUCLEOTIDE SEQUENCE [LARGE SCALE GENOMIC DNA]</scope>
    <source>
        <strain evidence="4 5">YGH94</strain>
    </source>
</reference>
<accession>A0A7T3KU28</accession>
<dbReference type="OrthoDB" id="350575at2157"/>
<gene>
    <name evidence="4" type="ORF">I7X12_12700</name>
</gene>
<dbReference type="GO" id="GO:0016787">
    <property type="term" value="F:hydrolase activity"/>
    <property type="evidence" value="ECO:0007669"/>
    <property type="project" value="UniProtKB-KW"/>
</dbReference>
<dbReference type="KEGG" id="hlt:I7X12_12700"/>
<dbReference type="Pfam" id="PF07944">
    <property type="entry name" value="Beta-AFase-like_GH127_cat"/>
    <property type="match status" value="1"/>
</dbReference>
<evidence type="ECO:0000259" key="3">
    <source>
        <dbReference type="Pfam" id="PF20736"/>
    </source>
</evidence>
<keyword evidence="4" id="KW-0378">Hydrolase</keyword>
<dbReference type="InterPro" id="IPR008928">
    <property type="entry name" value="6-hairpin_glycosidase_sf"/>
</dbReference>
<dbReference type="GeneID" id="60589367"/>
<dbReference type="EMBL" id="CP065856">
    <property type="protein sequence ID" value="QPV61614.1"/>
    <property type="molecule type" value="Genomic_DNA"/>
</dbReference>
<proteinExistence type="predicted"/>
<dbReference type="PANTHER" id="PTHR31151:SF0">
    <property type="entry name" value="PROLINE-TRNA LIGASE (DUF1680)"/>
    <property type="match status" value="1"/>
</dbReference>
<dbReference type="Proteomes" id="UP000595001">
    <property type="component" value="Chromosome"/>
</dbReference>
<feature type="domain" description="Non-reducing end beta-L-arabinofuranosidase-like GH127 catalytic" evidence="2">
    <location>
        <begin position="124"/>
        <end position="426"/>
    </location>
</feature>
<dbReference type="GO" id="GO:0005975">
    <property type="term" value="P:carbohydrate metabolic process"/>
    <property type="evidence" value="ECO:0007669"/>
    <property type="project" value="InterPro"/>
</dbReference>
<dbReference type="InterPro" id="IPR049046">
    <property type="entry name" value="Beta-AFase-like_GH127_middle"/>
</dbReference>
<evidence type="ECO:0000256" key="1">
    <source>
        <dbReference type="SAM" id="MobiDB-lite"/>
    </source>
</evidence>
<sequence length="670" mass="74919">MDDSLTDSSVTVQAIEPSVETAGRHFDSVEIHLERQYTYTGAVALVSMVVSNSPQLSPRAFNPLPLGAVTPRGWLRRQLRVQADGLTGSIDEIWEDLADNAWLDGKRDGWERGPYYADGLVPLAHLLEDDTLQAKAETWVEGFLAAQDDDGWFRPKQVWAAVDPSDPWPRFVICKSLRQHYEATGDERARDAIESFAEYLMEHPDNWSIGDWAEMRWMDLAVTLHWLFEETGEAWILDLVELLIGRGFDWTDHFQNFQFKRKQDDPKMETHVVNNAMGIKAPAVRHRQSATGDHSSAVYEGIDNLDRFHGQATGLFTGDEHFSGKNPSQGTELCAVVEYMYSLEYLASTLGDPAFADRLERIAYNALPATFTPDMWAHQYDQEANQVLCTVAERPWTNGPEANIFGQTPHFGCCHANFHQGWPKFAANLWMRSPDGGLAAVAYAPSEVQTTLEDGTPVGVVVETDYPFEDEITFRINVEATTTFPLYLRIPEWADGASITTSSGKTVPETGSYHVLDQAWEPGDEVSLSLSTQLSAERRYNGSVALHRGPLVFSLPIDAERKLVGGTPPAGDWEYHPTELWNYALDLDATDPSATTDLERRSPGKVPFDPEDPPVELNVDGALAPEWQLENNWAGEIQRSPTRTDTDTQSLTLVPYGATNLRVTEFPLLE</sequence>
<dbReference type="RefSeq" id="WP_198060444.1">
    <property type="nucleotide sequence ID" value="NZ_CP065856.1"/>
</dbReference>